<accession>A0A9N9FP44</accession>
<dbReference type="GO" id="GO:0006302">
    <property type="term" value="P:double-strand break repair"/>
    <property type="evidence" value="ECO:0007669"/>
    <property type="project" value="UniProtKB-ARBA"/>
</dbReference>
<dbReference type="InterPro" id="IPR011335">
    <property type="entry name" value="Restrct_endonuc-II-like"/>
</dbReference>
<protein>
    <submittedName>
        <fullName evidence="1">6103_t:CDS:1</fullName>
    </submittedName>
</protein>
<reference evidence="1" key="1">
    <citation type="submission" date="2021-06" db="EMBL/GenBank/DDBJ databases">
        <authorList>
            <person name="Kallberg Y."/>
            <person name="Tangrot J."/>
            <person name="Rosling A."/>
        </authorList>
    </citation>
    <scope>NUCLEOTIDE SEQUENCE</scope>
    <source>
        <strain evidence="1">UK204</strain>
    </source>
</reference>
<dbReference type="Proteomes" id="UP000789570">
    <property type="component" value="Unassembled WGS sequence"/>
</dbReference>
<evidence type="ECO:0000313" key="2">
    <source>
        <dbReference type="Proteomes" id="UP000789570"/>
    </source>
</evidence>
<dbReference type="AlphaFoldDB" id="A0A9N9FP44"/>
<dbReference type="InterPro" id="IPR012296">
    <property type="entry name" value="Nuclease_put_TT1808"/>
</dbReference>
<dbReference type="OrthoDB" id="2385045at2759"/>
<name>A0A9N9FP44_9GLOM</name>
<sequence>MSEKLISEKLKKIILCSYELDRNKLEITHVDSASITIKDFEELTTILPSSYKLNLADNKIIIMPVSAQTENLILLLKSTYSAKITVDLLEYSETCYNLPLPNPTVQDPDAFIFLTTKWNALSVNDQNEAFPSFAPNFVVKIYSNNDLRIIITEK</sequence>
<comment type="caution">
    <text evidence="1">The sequence shown here is derived from an EMBL/GenBank/DDBJ whole genome shotgun (WGS) entry which is preliminary data.</text>
</comment>
<evidence type="ECO:0000313" key="1">
    <source>
        <dbReference type="EMBL" id="CAG8547804.1"/>
    </source>
</evidence>
<proteinExistence type="predicted"/>
<gene>
    <name evidence="1" type="ORF">FCALED_LOCUS5962</name>
</gene>
<dbReference type="SUPFAM" id="SSF52980">
    <property type="entry name" value="Restriction endonuclease-like"/>
    <property type="match status" value="1"/>
</dbReference>
<dbReference type="Gene3D" id="3.90.1570.10">
    <property type="entry name" value="tt1808, chain A"/>
    <property type="match status" value="1"/>
</dbReference>
<organism evidence="1 2">
    <name type="scientific">Funneliformis caledonium</name>
    <dbReference type="NCBI Taxonomy" id="1117310"/>
    <lineage>
        <taxon>Eukaryota</taxon>
        <taxon>Fungi</taxon>
        <taxon>Fungi incertae sedis</taxon>
        <taxon>Mucoromycota</taxon>
        <taxon>Glomeromycotina</taxon>
        <taxon>Glomeromycetes</taxon>
        <taxon>Glomerales</taxon>
        <taxon>Glomeraceae</taxon>
        <taxon>Funneliformis</taxon>
    </lineage>
</organism>
<keyword evidence="2" id="KW-1185">Reference proteome</keyword>
<dbReference type="EMBL" id="CAJVPQ010001362">
    <property type="protein sequence ID" value="CAG8547804.1"/>
    <property type="molecule type" value="Genomic_DNA"/>
</dbReference>